<feature type="transmembrane region" description="Helical" evidence="6">
    <location>
        <begin position="169"/>
        <end position="188"/>
    </location>
</feature>
<comment type="caution">
    <text evidence="8">The sequence shown here is derived from an EMBL/GenBank/DDBJ whole genome shotgun (WGS) entry which is preliminary data.</text>
</comment>
<feature type="transmembrane region" description="Helical" evidence="6">
    <location>
        <begin position="51"/>
        <end position="73"/>
    </location>
</feature>
<protein>
    <submittedName>
        <fullName evidence="8">MFS transporter</fullName>
    </submittedName>
</protein>
<evidence type="ECO:0000256" key="6">
    <source>
        <dbReference type="SAM" id="Phobius"/>
    </source>
</evidence>
<dbReference type="InterPro" id="IPR020846">
    <property type="entry name" value="MFS_dom"/>
</dbReference>
<feature type="transmembrane region" description="Helical" evidence="6">
    <location>
        <begin position="104"/>
        <end position="127"/>
    </location>
</feature>
<feature type="domain" description="Major facilitator superfamily (MFS) profile" evidence="7">
    <location>
        <begin position="15"/>
        <end position="383"/>
    </location>
</feature>
<accession>A0ABW5GJM3</accession>
<keyword evidence="2" id="KW-1003">Cell membrane</keyword>
<feature type="transmembrane region" description="Helical" evidence="6">
    <location>
        <begin position="209"/>
        <end position="231"/>
    </location>
</feature>
<dbReference type="PANTHER" id="PTHR43124:SF10">
    <property type="entry name" value="PURINE EFFLUX PUMP PBUE"/>
    <property type="match status" value="1"/>
</dbReference>
<organism evidence="8 9">
    <name type="scientific">Amycolatopsis samaneae</name>
    <dbReference type="NCBI Taxonomy" id="664691"/>
    <lineage>
        <taxon>Bacteria</taxon>
        <taxon>Bacillati</taxon>
        <taxon>Actinomycetota</taxon>
        <taxon>Actinomycetes</taxon>
        <taxon>Pseudonocardiales</taxon>
        <taxon>Pseudonocardiaceae</taxon>
        <taxon>Amycolatopsis</taxon>
    </lineage>
</organism>
<proteinExistence type="predicted"/>
<name>A0ABW5GJM3_9PSEU</name>
<evidence type="ECO:0000313" key="9">
    <source>
        <dbReference type="Proteomes" id="UP001597419"/>
    </source>
</evidence>
<keyword evidence="3 6" id="KW-0812">Transmembrane</keyword>
<dbReference type="Pfam" id="PF07690">
    <property type="entry name" value="MFS_1"/>
    <property type="match status" value="1"/>
</dbReference>
<dbReference type="InterPro" id="IPR050189">
    <property type="entry name" value="MFS_Efflux_Transporters"/>
</dbReference>
<evidence type="ECO:0000256" key="1">
    <source>
        <dbReference type="ARBA" id="ARBA00004651"/>
    </source>
</evidence>
<sequence length="401" mass="40600">MTIRQPSKDRLGLGSLIALAVGTFTLGTDAMVLNGLLPTIATDLRVSESGAGQLTTVFALTYAVSSPLIAAFTGSWDRRILLAGGLGLFTVGMMGQAVGTTFAVVALARALAAIGAAAFQANAFALAGALSSDERRGRALATVAAGMSVSTVVGVPIGVFAGQWIGWRAVMWVIAAIGLALAAYLPFLPAVRIPAANLRTRLAVVIRPPVARVLLVTVTGLLAGITVFVYLPVLVAPVAAGATLSWVLAAYGVGQLLGTTVAGRWTDRFGSARVRTWSLVGTAVALASMNLAVLALPALFVVVLLSGFSGGMLMVPQQHRLYSLAPDAATVALGLNGSASYVGVALGSALGGTVLAGAGAGWLGPVGAVVAVAALALATARRRATPAIAPTPERLMSRTRR</sequence>
<dbReference type="EMBL" id="JBHUKU010000009">
    <property type="protein sequence ID" value="MFD2461053.1"/>
    <property type="molecule type" value="Genomic_DNA"/>
</dbReference>
<dbReference type="RefSeq" id="WP_345406656.1">
    <property type="nucleotide sequence ID" value="NZ_BAABHG010000020.1"/>
</dbReference>
<dbReference type="InterPro" id="IPR011701">
    <property type="entry name" value="MFS"/>
</dbReference>
<evidence type="ECO:0000256" key="3">
    <source>
        <dbReference type="ARBA" id="ARBA00022692"/>
    </source>
</evidence>
<dbReference type="InterPro" id="IPR036259">
    <property type="entry name" value="MFS_trans_sf"/>
</dbReference>
<dbReference type="Proteomes" id="UP001597419">
    <property type="component" value="Unassembled WGS sequence"/>
</dbReference>
<reference evidence="9" key="1">
    <citation type="journal article" date="2019" name="Int. J. Syst. Evol. Microbiol.">
        <title>The Global Catalogue of Microorganisms (GCM) 10K type strain sequencing project: providing services to taxonomists for standard genome sequencing and annotation.</title>
        <authorList>
            <consortium name="The Broad Institute Genomics Platform"/>
            <consortium name="The Broad Institute Genome Sequencing Center for Infectious Disease"/>
            <person name="Wu L."/>
            <person name="Ma J."/>
        </authorList>
    </citation>
    <scope>NUCLEOTIDE SEQUENCE [LARGE SCALE GENOMIC DNA]</scope>
    <source>
        <strain evidence="9">CGMCC 4.7643</strain>
    </source>
</reference>
<evidence type="ECO:0000256" key="5">
    <source>
        <dbReference type="ARBA" id="ARBA00023136"/>
    </source>
</evidence>
<evidence type="ECO:0000313" key="8">
    <source>
        <dbReference type="EMBL" id="MFD2461053.1"/>
    </source>
</evidence>
<evidence type="ECO:0000259" key="7">
    <source>
        <dbReference type="PROSITE" id="PS50850"/>
    </source>
</evidence>
<keyword evidence="5 6" id="KW-0472">Membrane</keyword>
<feature type="transmembrane region" description="Helical" evidence="6">
    <location>
        <begin position="139"/>
        <end position="163"/>
    </location>
</feature>
<dbReference type="Gene3D" id="1.20.1250.20">
    <property type="entry name" value="MFS general substrate transporter like domains"/>
    <property type="match status" value="2"/>
</dbReference>
<dbReference type="PANTHER" id="PTHR43124">
    <property type="entry name" value="PURINE EFFLUX PUMP PBUE"/>
    <property type="match status" value="1"/>
</dbReference>
<dbReference type="PROSITE" id="PS50850">
    <property type="entry name" value="MFS"/>
    <property type="match status" value="1"/>
</dbReference>
<keyword evidence="9" id="KW-1185">Reference proteome</keyword>
<evidence type="ECO:0000256" key="4">
    <source>
        <dbReference type="ARBA" id="ARBA00022989"/>
    </source>
</evidence>
<gene>
    <name evidence="8" type="ORF">ACFSYJ_20775</name>
</gene>
<comment type="subcellular location">
    <subcellularLocation>
        <location evidence="1">Cell membrane</location>
        <topology evidence="1">Multi-pass membrane protein</topology>
    </subcellularLocation>
</comment>
<keyword evidence="4 6" id="KW-1133">Transmembrane helix</keyword>
<dbReference type="SUPFAM" id="SSF103473">
    <property type="entry name" value="MFS general substrate transporter"/>
    <property type="match status" value="1"/>
</dbReference>
<dbReference type="CDD" id="cd17324">
    <property type="entry name" value="MFS_NepI_like"/>
    <property type="match status" value="1"/>
</dbReference>
<evidence type="ECO:0000256" key="2">
    <source>
        <dbReference type="ARBA" id="ARBA00022475"/>
    </source>
</evidence>
<feature type="transmembrane region" description="Helical" evidence="6">
    <location>
        <begin position="362"/>
        <end position="380"/>
    </location>
</feature>
<feature type="transmembrane region" description="Helical" evidence="6">
    <location>
        <begin position="243"/>
        <end position="262"/>
    </location>
</feature>
<feature type="transmembrane region" description="Helical" evidence="6">
    <location>
        <begin position="80"/>
        <end position="98"/>
    </location>
</feature>